<evidence type="ECO:0000256" key="1">
    <source>
        <dbReference type="ARBA" id="ARBA00023122"/>
    </source>
</evidence>
<gene>
    <name evidence="5" type="ORF">CGZ93_00345</name>
</gene>
<dbReference type="CDD" id="cd04587">
    <property type="entry name" value="CBS_pair_CAP-ED_NT_Pol-beta-like_DUF294_assoc"/>
    <property type="match status" value="1"/>
</dbReference>
<dbReference type="Pfam" id="PF10335">
    <property type="entry name" value="DUF294_C"/>
    <property type="match status" value="1"/>
</dbReference>
<dbReference type="Pfam" id="PF00027">
    <property type="entry name" value="cNMP_binding"/>
    <property type="match status" value="1"/>
</dbReference>
<feature type="domain" description="CBS" evidence="4">
    <location>
        <begin position="158"/>
        <end position="214"/>
    </location>
</feature>
<protein>
    <submittedName>
        <fullName evidence="5">Nucleotidyltransferase</fullName>
    </submittedName>
</protein>
<keyword evidence="1 2" id="KW-0129">CBS domain</keyword>
<dbReference type="Gene3D" id="3.10.580.10">
    <property type="entry name" value="CBS-domain"/>
    <property type="match status" value="1"/>
</dbReference>
<evidence type="ECO:0000259" key="4">
    <source>
        <dbReference type="PROSITE" id="PS51371"/>
    </source>
</evidence>
<dbReference type="InterPro" id="IPR000644">
    <property type="entry name" value="CBS_dom"/>
</dbReference>
<dbReference type="InterPro" id="IPR046342">
    <property type="entry name" value="CBS_dom_sf"/>
</dbReference>
<dbReference type="InterPro" id="IPR000595">
    <property type="entry name" value="cNMP-bd_dom"/>
</dbReference>
<accession>A0A255HC68</accession>
<dbReference type="RefSeq" id="WP_094362169.1">
    <property type="nucleotide sequence ID" value="NZ_NMVQ01000001.1"/>
</dbReference>
<keyword evidence="6" id="KW-1185">Reference proteome</keyword>
<evidence type="ECO:0000256" key="2">
    <source>
        <dbReference type="PROSITE-ProRule" id="PRU00703"/>
    </source>
</evidence>
<proteinExistence type="predicted"/>
<dbReference type="PANTHER" id="PTHR43080">
    <property type="entry name" value="CBS DOMAIN-CONTAINING PROTEIN CBSX3, MITOCHONDRIAL"/>
    <property type="match status" value="1"/>
</dbReference>
<dbReference type="InterPro" id="IPR014710">
    <property type="entry name" value="RmlC-like_jellyroll"/>
</dbReference>
<dbReference type="Gene3D" id="2.60.120.10">
    <property type="entry name" value="Jelly Rolls"/>
    <property type="match status" value="1"/>
</dbReference>
<dbReference type="EMBL" id="NMVQ01000001">
    <property type="protein sequence ID" value="OYO24962.1"/>
    <property type="molecule type" value="Genomic_DNA"/>
</dbReference>
<dbReference type="SMART" id="SM00100">
    <property type="entry name" value="cNMP"/>
    <property type="match status" value="1"/>
</dbReference>
<dbReference type="GO" id="GO:0008773">
    <property type="term" value="F:[protein-PII] uridylyltransferase activity"/>
    <property type="evidence" value="ECO:0007669"/>
    <property type="project" value="InterPro"/>
</dbReference>
<dbReference type="CDD" id="cd05401">
    <property type="entry name" value="NT_GlnE_GlnD_like"/>
    <property type="match status" value="1"/>
</dbReference>
<dbReference type="InterPro" id="IPR051257">
    <property type="entry name" value="Diverse_CBS-Domain"/>
</dbReference>
<evidence type="ECO:0000313" key="5">
    <source>
        <dbReference type="EMBL" id="OYO24962.1"/>
    </source>
</evidence>
<dbReference type="SUPFAM" id="SSF51206">
    <property type="entry name" value="cAMP-binding domain-like"/>
    <property type="match status" value="1"/>
</dbReference>
<evidence type="ECO:0000313" key="6">
    <source>
        <dbReference type="Proteomes" id="UP000216311"/>
    </source>
</evidence>
<dbReference type="PANTHER" id="PTHR43080:SF2">
    <property type="entry name" value="CBS DOMAIN-CONTAINING PROTEIN"/>
    <property type="match status" value="1"/>
</dbReference>
<dbReference type="Pfam" id="PF00571">
    <property type="entry name" value="CBS"/>
    <property type="match status" value="2"/>
</dbReference>
<keyword evidence="5" id="KW-0808">Transferase</keyword>
<dbReference type="InterPro" id="IPR018490">
    <property type="entry name" value="cNMP-bd_dom_sf"/>
</dbReference>
<comment type="caution">
    <text evidence="5">The sequence shown here is derived from an EMBL/GenBank/DDBJ whole genome shotgun (WGS) entry which is preliminary data.</text>
</comment>
<dbReference type="Gene3D" id="3.30.460.10">
    <property type="entry name" value="Beta Polymerase, domain 2"/>
    <property type="match status" value="1"/>
</dbReference>
<dbReference type="InterPro" id="IPR005105">
    <property type="entry name" value="GlnD_Uridyltrans_N"/>
</dbReference>
<dbReference type="PROSITE" id="PS50042">
    <property type="entry name" value="CNMP_BINDING_3"/>
    <property type="match status" value="1"/>
</dbReference>
<dbReference type="InterPro" id="IPR018821">
    <property type="entry name" value="DUF294_put_nucleoTrafse_sb-bd"/>
</dbReference>
<feature type="domain" description="CBS" evidence="4">
    <location>
        <begin position="221"/>
        <end position="278"/>
    </location>
</feature>
<dbReference type="AlphaFoldDB" id="A0A255HC68"/>
<dbReference type="CDD" id="cd00038">
    <property type="entry name" value="CAP_ED"/>
    <property type="match status" value="1"/>
</dbReference>
<evidence type="ECO:0000259" key="3">
    <source>
        <dbReference type="PROSITE" id="PS50042"/>
    </source>
</evidence>
<dbReference type="SMART" id="SM00116">
    <property type="entry name" value="CBS"/>
    <property type="match status" value="2"/>
</dbReference>
<reference evidence="5 6" key="1">
    <citation type="submission" date="2017-07" db="EMBL/GenBank/DDBJ databases">
        <title>Draft whole genome sequences of clinical Proprionibacteriaceae strains.</title>
        <authorList>
            <person name="Bernier A.-M."/>
            <person name="Bernard K."/>
            <person name="Domingo M.-C."/>
        </authorList>
    </citation>
    <scope>NUCLEOTIDE SEQUENCE [LARGE SCALE GENOMIC DNA]</scope>
    <source>
        <strain evidence="5 6">NML 130396</strain>
    </source>
</reference>
<dbReference type="Pfam" id="PF03445">
    <property type="entry name" value="DUF294"/>
    <property type="match status" value="1"/>
</dbReference>
<dbReference type="SUPFAM" id="SSF54631">
    <property type="entry name" value="CBS-domain pair"/>
    <property type="match status" value="1"/>
</dbReference>
<sequence length="619" mass="67342">MEVELAEVRDFLAAHDPFGALPTGELDALPKRLRLRYVRRGRSLIALGQQPEHLMLLRSGAADTHDDRGVLLQRDEPGTCFGFTALLDGSPSPYSVTAAEDALVLELPAADFTELCAEHPTFSQFFLRRRNSIAAAAEALHATDSGRAVLRVRAEALLGRDPITSTGDRTVREAARLMTEHRVSALLVVDDTGSLIGILTDRDLRRVLAEARDPHTAVAKVTTADPVTVAPETTAVELLLEMLTRNVHHLPVTRGGRPLGMISSGDLVRLERTNPVYLAGEVARQTDLPSLARLTDRVPRIVSQLVEADATAGEIHRVLTAVADEVARAALRMAEQELGPPPMPYCFVVLGSQGRREHGLGSDQDNALITAEPATGEAAAWFSALAERVTTSLATCGQPLCPGGVMATTAAWRTDVAAWQRHFLRWLDQPDPTSVLHAQIFFDLRPIHGDLSLAERLRSEVLQRSPDSARFLGHLAKQATDRQPPLGFLRGFVLERAGEHRDTFDLKAGGIAAVVEIARVYALAGGLTEVGTVERLGAAQRAGLLGADASADLIDAFELIGYVRLRHQARQLRAGLVPDNHVRPADLSGLEKRHLKESFTVIRTVQESLAHRFRTQFIS</sequence>
<dbReference type="OrthoDB" id="9789996at2"/>
<dbReference type="PROSITE" id="PS51371">
    <property type="entry name" value="CBS"/>
    <property type="match status" value="2"/>
</dbReference>
<dbReference type="InterPro" id="IPR043519">
    <property type="entry name" value="NT_sf"/>
</dbReference>
<name>A0A255HC68_9ACTN</name>
<organism evidence="5 6">
    <name type="scientific">Enemella dayhoffiae</name>
    <dbReference type="NCBI Taxonomy" id="2016507"/>
    <lineage>
        <taxon>Bacteria</taxon>
        <taxon>Bacillati</taxon>
        <taxon>Actinomycetota</taxon>
        <taxon>Actinomycetes</taxon>
        <taxon>Propionibacteriales</taxon>
        <taxon>Propionibacteriaceae</taxon>
        <taxon>Enemella</taxon>
    </lineage>
</organism>
<feature type="domain" description="Cyclic nucleotide-binding" evidence="3">
    <location>
        <begin position="17"/>
        <end position="115"/>
    </location>
</feature>
<dbReference type="SUPFAM" id="SSF81301">
    <property type="entry name" value="Nucleotidyltransferase"/>
    <property type="match status" value="1"/>
</dbReference>
<dbReference type="Proteomes" id="UP000216311">
    <property type="component" value="Unassembled WGS sequence"/>
</dbReference>